<feature type="domain" description="Terminase large subunit-like ATPase" evidence="1">
    <location>
        <begin position="59"/>
        <end position="199"/>
    </location>
</feature>
<dbReference type="Proteomes" id="UP000316095">
    <property type="component" value="Unassembled WGS sequence"/>
</dbReference>
<dbReference type="Pfam" id="PF03354">
    <property type="entry name" value="TerL_ATPase"/>
    <property type="match status" value="1"/>
</dbReference>
<evidence type="ECO:0000313" key="3">
    <source>
        <dbReference type="Proteomes" id="UP000316095"/>
    </source>
</evidence>
<accession>A0A5C5XJR3</accession>
<dbReference type="Gene3D" id="3.30.420.240">
    <property type="match status" value="1"/>
</dbReference>
<dbReference type="InterPro" id="IPR027417">
    <property type="entry name" value="P-loop_NTPase"/>
</dbReference>
<reference evidence="2 3" key="1">
    <citation type="submission" date="2019-02" db="EMBL/GenBank/DDBJ databases">
        <title>Deep-cultivation of Planctomycetes and their phenomic and genomic characterization uncovers novel biology.</title>
        <authorList>
            <person name="Wiegand S."/>
            <person name="Jogler M."/>
            <person name="Boedeker C."/>
            <person name="Pinto D."/>
            <person name="Vollmers J."/>
            <person name="Rivas-Marin E."/>
            <person name="Kohn T."/>
            <person name="Peeters S.H."/>
            <person name="Heuer A."/>
            <person name="Rast P."/>
            <person name="Oberbeckmann S."/>
            <person name="Bunk B."/>
            <person name="Jeske O."/>
            <person name="Meyerdierks A."/>
            <person name="Storesund J.E."/>
            <person name="Kallscheuer N."/>
            <person name="Luecker S."/>
            <person name="Lage O.M."/>
            <person name="Pohl T."/>
            <person name="Merkel B.J."/>
            <person name="Hornburger P."/>
            <person name="Mueller R.-W."/>
            <person name="Bruemmer F."/>
            <person name="Labrenz M."/>
            <person name="Spormann A.M."/>
            <person name="Op Den Camp H."/>
            <person name="Overmann J."/>
            <person name="Amann R."/>
            <person name="Jetten M.S.M."/>
            <person name="Mascher T."/>
            <person name="Medema M.H."/>
            <person name="Devos D.P."/>
            <person name="Kaster A.-K."/>
            <person name="Ovreas L."/>
            <person name="Rohde M."/>
            <person name="Galperin M.Y."/>
            <person name="Jogler C."/>
        </authorList>
    </citation>
    <scope>NUCLEOTIDE SEQUENCE [LARGE SCALE GENOMIC DNA]</scope>
    <source>
        <strain evidence="2 3">Pan54</strain>
    </source>
</reference>
<organism evidence="2 3">
    <name type="scientific">Rubinisphaera italica</name>
    <dbReference type="NCBI Taxonomy" id="2527969"/>
    <lineage>
        <taxon>Bacteria</taxon>
        <taxon>Pseudomonadati</taxon>
        <taxon>Planctomycetota</taxon>
        <taxon>Planctomycetia</taxon>
        <taxon>Planctomycetales</taxon>
        <taxon>Planctomycetaceae</taxon>
        <taxon>Rubinisphaera</taxon>
    </lineage>
</organism>
<dbReference type="InterPro" id="IPR046461">
    <property type="entry name" value="TerL_ATPase"/>
</dbReference>
<keyword evidence="3" id="KW-1185">Reference proteome</keyword>
<name>A0A5C5XJR3_9PLAN</name>
<dbReference type="Gene3D" id="3.40.50.300">
    <property type="entry name" value="P-loop containing nucleotide triphosphate hydrolases"/>
    <property type="match status" value="1"/>
</dbReference>
<dbReference type="RefSeq" id="WP_242631369.1">
    <property type="nucleotide sequence ID" value="NZ_SJPG01000001.1"/>
</dbReference>
<protein>
    <submittedName>
        <fullName evidence="2">Phage Terminase</fullName>
    </submittedName>
</protein>
<evidence type="ECO:0000259" key="1">
    <source>
        <dbReference type="Pfam" id="PF03354"/>
    </source>
</evidence>
<dbReference type="AlphaFoldDB" id="A0A5C5XJR3"/>
<comment type="caution">
    <text evidence="2">The sequence shown here is derived from an EMBL/GenBank/DDBJ whole genome shotgun (WGS) entry which is preliminary data.</text>
</comment>
<sequence length="470" mass="53283">MTRRAASRHPSRFREAIQVEGLEGKRFVNVMEDWQQQDLEALDAGWLRLAGRKASHGYLRAYLERPRGHSKTTDMALQLVWILQNSDIRLEGVAAAADRDQAGLIHTAMQKLVEQNAGLCRDLVFRQHAVINSRTSSRLTILSSDAQSSWGLLPDFVICDELSHWEKPDLWYSLISSAAKKPNCMLVVLTNAGVGRGWQWEVREAAQKSSRWFFSSLDGCQAKWISQNWLEEQREMLPGAVFDRLWNNRWQLSDGSFISLQEAEACRDESLKSQEQGRRGVRYFAAIDFAEKHDFTVGVLLHWEGEQLVVDRMDVIQPRPDQPVQVAWVEEWIDKISTAFGNVCFVVDEYQLLSTIQKFESRVEIERFAFGAGKGNHALAINLRQLILRQGIRWYAGCGQLNDVAERNDLETELASVMLRQNASGRCRIDHLSDGVHHDDRVFALGAAALKASETGCVADWMEVSEGGLV</sequence>
<gene>
    <name evidence="2" type="ORF">Pan54_39730</name>
</gene>
<evidence type="ECO:0000313" key="2">
    <source>
        <dbReference type="EMBL" id="TWT63220.1"/>
    </source>
</evidence>
<dbReference type="EMBL" id="SJPG01000001">
    <property type="protein sequence ID" value="TWT63220.1"/>
    <property type="molecule type" value="Genomic_DNA"/>
</dbReference>
<proteinExistence type="predicted"/>